<reference evidence="2" key="2">
    <citation type="journal article" date="2015" name="Fish Shellfish Immunol.">
        <title>Early steps in the European eel (Anguilla anguilla)-Vibrio vulnificus interaction in the gills: Role of the RtxA13 toxin.</title>
        <authorList>
            <person name="Callol A."/>
            <person name="Pajuelo D."/>
            <person name="Ebbesson L."/>
            <person name="Teles M."/>
            <person name="MacKenzie S."/>
            <person name="Amaro C."/>
        </authorList>
    </citation>
    <scope>NUCLEOTIDE SEQUENCE</scope>
</reference>
<evidence type="ECO:0000313" key="2">
    <source>
        <dbReference type="EMBL" id="JAH12912.1"/>
    </source>
</evidence>
<reference evidence="2" key="1">
    <citation type="submission" date="2014-11" db="EMBL/GenBank/DDBJ databases">
        <authorList>
            <person name="Amaro Gonzalez C."/>
        </authorList>
    </citation>
    <scope>NUCLEOTIDE SEQUENCE</scope>
</reference>
<dbReference type="AlphaFoldDB" id="A0A0E9Q8R4"/>
<keyword evidence="1" id="KW-0812">Transmembrane</keyword>
<dbReference type="EMBL" id="GBXM01095665">
    <property type="protein sequence ID" value="JAH12912.1"/>
    <property type="molecule type" value="Transcribed_RNA"/>
</dbReference>
<sequence length="42" mass="4736">MWSDLSLLSSVGCPLQLSCNSLLFFVVPILMLKIRTLQNILK</sequence>
<organism evidence="2">
    <name type="scientific">Anguilla anguilla</name>
    <name type="common">European freshwater eel</name>
    <name type="synonym">Muraena anguilla</name>
    <dbReference type="NCBI Taxonomy" id="7936"/>
    <lineage>
        <taxon>Eukaryota</taxon>
        <taxon>Metazoa</taxon>
        <taxon>Chordata</taxon>
        <taxon>Craniata</taxon>
        <taxon>Vertebrata</taxon>
        <taxon>Euteleostomi</taxon>
        <taxon>Actinopterygii</taxon>
        <taxon>Neopterygii</taxon>
        <taxon>Teleostei</taxon>
        <taxon>Anguilliformes</taxon>
        <taxon>Anguillidae</taxon>
        <taxon>Anguilla</taxon>
    </lineage>
</organism>
<protein>
    <submittedName>
        <fullName evidence="2">Uncharacterized protein</fullName>
    </submittedName>
</protein>
<keyword evidence="1" id="KW-1133">Transmembrane helix</keyword>
<proteinExistence type="predicted"/>
<feature type="transmembrane region" description="Helical" evidence="1">
    <location>
        <begin position="6"/>
        <end position="32"/>
    </location>
</feature>
<keyword evidence="1" id="KW-0472">Membrane</keyword>
<name>A0A0E9Q8R4_ANGAN</name>
<accession>A0A0E9Q8R4</accession>
<evidence type="ECO:0000256" key="1">
    <source>
        <dbReference type="SAM" id="Phobius"/>
    </source>
</evidence>